<dbReference type="RefSeq" id="WP_122913730.1">
    <property type="nucleotide sequence ID" value="NZ_RHHT01000027.1"/>
</dbReference>
<dbReference type="AlphaFoldDB" id="A0A3M8CQR2"/>
<protein>
    <submittedName>
        <fullName evidence="1">SCP-2 sterol transfer family protein</fullName>
    </submittedName>
</protein>
<sequence>MTTRIENLLDDMLVRLQRKKHLWPVMMGWERRIGIVAEDTQIRWQLVFSREGSMCQEWSGTEQPDLVVRGREQEIGMLLEGDEMRYVIAKQKVKMTGTCRDQLKLDALFRLTCR</sequence>
<accession>A0A3M8CQR2</accession>
<dbReference type="EMBL" id="RHHT01000027">
    <property type="protein sequence ID" value="RNB77948.1"/>
    <property type="molecule type" value="Genomic_DNA"/>
</dbReference>
<name>A0A3M8CQR2_9BACL</name>
<reference evidence="1 2" key="1">
    <citation type="submission" date="2018-10" db="EMBL/GenBank/DDBJ databases">
        <title>Phylogenomics of Brevibacillus.</title>
        <authorList>
            <person name="Dunlap C."/>
        </authorList>
    </citation>
    <scope>NUCLEOTIDE SEQUENCE [LARGE SCALE GENOMIC DNA]</scope>
    <source>
        <strain evidence="1 2">JCM 15085</strain>
    </source>
</reference>
<gene>
    <name evidence="1" type="ORF">EDM58_13125</name>
</gene>
<evidence type="ECO:0000313" key="2">
    <source>
        <dbReference type="Proteomes" id="UP000281915"/>
    </source>
</evidence>
<dbReference type="Proteomes" id="UP000281915">
    <property type="component" value="Unassembled WGS sequence"/>
</dbReference>
<organism evidence="1 2">
    <name type="scientific">Brevibacillus panacihumi</name>
    <dbReference type="NCBI Taxonomy" id="497735"/>
    <lineage>
        <taxon>Bacteria</taxon>
        <taxon>Bacillati</taxon>
        <taxon>Bacillota</taxon>
        <taxon>Bacilli</taxon>
        <taxon>Bacillales</taxon>
        <taxon>Paenibacillaceae</taxon>
        <taxon>Brevibacillus</taxon>
    </lineage>
</organism>
<proteinExistence type="predicted"/>
<comment type="caution">
    <text evidence="1">The sequence shown here is derived from an EMBL/GenBank/DDBJ whole genome shotgun (WGS) entry which is preliminary data.</text>
</comment>
<evidence type="ECO:0000313" key="1">
    <source>
        <dbReference type="EMBL" id="RNB77948.1"/>
    </source>
</evidence>